<evidence type="ECO:0000313" key="3">
    <source>
        <dbReference type="Proteomes" id="UP000320239"/>
    </source>
</evidence>
<dbReference type="InterPro" id="IPR029063">
    <property type="entry name" value="SAM-dependent_MTases_sf"/>
</dbReference>
<accession>A0A561WK28</accession>
<evidence type="ECO:0000313" key="2">
    <source>
        <dbReference type="EMBL" id="TWG24208.1"/>
    </source>
</evidence>
<keyword evidence="2" id="KW-0808">Transferase</keyword>
<dbReference type="EMBL" id="VIWY01000002">
    <property type="protein sequence ID" value="TWG24208.1"/>
    <property type="molecule type" value="Genomic_DNA"/>
</dbReference>
<reference evidence="2 3" key="1">
    <citation type="submission" date="2019-06" db="EMBL/GenBank/DDBJ databases">
        <title>Sequencing the genomes of 1000 actinobacteria strains.</title>
        <authorList>
            <person name="Klenk H.-P."/>
        </authorList>
    </citation>
    <scope>NUCLEOTIDE SEQUENCE [LARGE SCALE GENOMIC DNA]</scope>
    <source>
        <strain evidence="2 3">DSM 43866</strain>
    </source>
</reference>
<dbReference type="GO" id="GO:0008168">
    <property type="term" value="F:methyltransferase activity"/>
    <property type="evidence" value="ECO:0007669"/>
    <property type="project" value="UniProtKB-KW"/>
</dbReference>
<keyword evidence="2" id="KW-0489">Methyltransferase</keyword>
<keyword evidence="3" id="KW-1185">Reference proteome</keyword>
<dbReference type="InterPro" id="IPR041698">
    <property type="entry name" value="Methyltransf_25"/>
</dbReference>
<dbReference type="Gene3D" id="3.40.50.150">
    <property type="entry name" value="Vaccinia Virus protein VP39"/>
    <property type="match status" value="1"/>
</dbReference>
<dbReference type="Pfam" id="PF13649">
    <property type="entry name" value="Methyltransf_25"/>
    <property type="match status" value="1"/>
</dbReference>
<dbReference type="OrthoDB" id="267914at2"/>
<dbReference type="Proteomes" id="UP000320239">
    <property type="component" value="Unassembled WGS sequence"/>
</dbReference>
<dbReference type="AlphaFoldDB" id="A0A561WK28"/>
<evidence type="ECO:0000259" key="1">
    <source>
        <dbReference type="Pfam" id="PF13649"/>
    </source>
</evidence>
<comment type="caution">
    <text evidence="2">The sequence shown here is derived from an EMBL/GenBank/DDBJ whole genome shotgun (WGS) entry which is preliminary data.</text>
</comment>
<sequence length="351" mass="38695">MEIDVESVSPRDWEELAVHLRDSGYATRRLKEILDLPDSVPEIIKNIGRYSLFHNDELAEIEGPFPVLARLFMLCGHVSAAEIDTLDPSLAQLLRRTKLIVAVEGDAQLLRATAVLTEIQGRIFLSDRLFENTGTDFLVHATPQSCMPPHASSLELLDALRRPAGATSFLDVGCGSGCQSLLFATDYARIAGFDPGTRQVAFARANAHLNGVDAEYVVDRWETFPPERFDHVAFNSPDPRVAFDFINAGLDHVLADGGYAQVWLSGERLAPERDWAEHVARRLTGPGDWRIDVLVHTDSPFALTPHDLAAGALPEGTLLVDHPAKEQEYLDGLRERGAAEVSSLTLTISRR</sequence>
<dbReference type="RefSeq" id="WP_122977364.1">
    <property type="nucleotide sequence ID" value="NZ_BOMX01000077.1"/>
</dbReference>
<name>A0A561WK28_ACTTI</name>
<protein>
    <submittedName>
        <fullName evidence="2">Methyltransferase family protein</fullName>
    </submittedName>
</protein>
<dbReference type="CDD" id="cd02440">
    <property type="entry name" value="AdoMet_MTases"/>
    <property type="match status" value="1"/>
</dbReference>
<dbReference type="SUPFAM" id="SSF53335">
    <property type="entry name" value="S-adenosyl-L-methionine-dependent methyltransferases"/>
    <property type="match status" value="1"/>
</dbReference>
<gene>
    <name evidence="2" type="ORF">FHX34_102761</name>
</gene>
<organism evidence="2 3">
    <name type="scientific">Actinoplanes teichomyceticus</name>
    <dbReference type="NCBI Taxonomy" id="1867"/>
    <lineage>
        <taxon>Bacteria</taxon>
        <taxon>Bacillati</taxon>
        <taxon>Actinomycetota</taxon>
        <taxon>Actinomycetes</taxon>
        <taxon>Micromonosporales</taxon>
        <taxon>Micromonosporaceae</taxon>
        <taxon>Actinoplanes</taxon>
    </lineage>
</organism>
<feature type="domain" description="Methyltransferase" evidence="1">
    <location>
        <begin position="170"/>
        <end position="234"/>
    </location>
</feature>
<dbReference type="GO" id="GO:0032259">
    <property type="term" value="P:methylation"/>
    <property type="evidence" value="ECO:0007669"/>
    <property type="project" value="UniProtKB-KW"/>
</dbReference>
<proteinExistence type="predicted"/>